<evidence type="ECO:0008006" key="4">
    <source>
        <dbReference type="Google" id="ProtNLM"/>
    </source>
</evidence>
<organism evidence="2 3">
    <name type="scientific">Pilimelia terevasa</name>
    <dbReference type="NCBI Taxonomy" id="53372"/>
    <lineage>
        <taxon>Bacteria</taxon>
        <taxon>Bacillati</taxon>
        <taxon>Actinomycetota</taxon>
        <taxon>Actinomycetes</taxon>
        <taxon>Micromonosporales</taxon>
        <taxon>Micromonosporaceae</taxon>
        <taxon>Pilimelia</taxon>
    </lineage>
</organism>
<dbReference type="EMBL" id="BMQC01000003">
    <property type="protein sequence ID" value="GGK20519.1"/>
    <property type="molecule type" value="Genomic_DNA"/>
</dbReference>
<dbReference type="Pfam" id="PF14273">
    <property type="entry name" value="DUF4360"/>
    <property type="match status" value="1"/>
</dbReference>
<accession>A0A8J3BK39</accession>
<evidence type="ECO:0000313" key="3">
    <source>
        <dbReference type="Proteomes" id="UP000662200"/>
    </source>
</evidence>
<dbReference type="Proteomes" id="UP000662200">
    <property type="component" value="Unassembled WGS sequence"/>
</dbReference>
<keyword evidence="3" id="KW-1185">Reference proteome</keyword>
<feature type="signal peptide" evidence="1">
    <location>
        <begin position="1"/>
        <end position="27"/>
    </location>
</feature>
<evidence type="ECO:0000313" key="2">
    <source>
        <dbReference type="EMBL" id="GGK20519.1"/>
    </source>
</evidence>
<comment type="caution">
    <text evidence="2">The sequence shown here is derived from an EMBL/GenBank/DDBJ whole genome shotgun (WGS) entry which is preliminary data.</text>
</comment>
<name>A0A8J3BK39_9ACTN</name>
<evidence type="ECO:0000256" key="1">
    <source>
        <dbReference type="SAM" id="SignalP"/>
    </source>
</evidence>
<dbReference type="RefSeq" id="WP_189113136.1">
    <property type="nucleotide sequence ID" value="NZ_BMQC01000003.1"/>
</dbReference>
<proteinExistence type="predicted"/>
<reference evidence="2" key="2">
    <citation type="submission" date="2020-09" db="EMBL/GenBank/DDBJ databases">
        <authorList>
            <person name="Sun Q."/>
            <person name="Ohkuma M."/>
        </authorList>
    </citation>
    <scope>NUCLEOTIDE SEQUENCE</scope>
    <source>
        <strain evidence="2">JCM 3091</strain>
    </source>
</reference>
<dbReference type="AlphaFoldDB" id="A0A8J3BK39"/>
<dbReference type="InterPro" id="IPR025649">
    <property type="entry name" value="DUF4360"/>
</dbReference>
<reference evidence="2" key="1">
    <citation type="journal article" date="2014" name="Int. J. Syst. Evol. Microbiol.">
        <title>Complete genome sequence of Corynebacterium casei LMG S-19264T (=DSM 44701T), isolated from a smear-ripened cheese.</title>
        <authorList>
            <consortium name="US DOE Joint Genome Institute (JGI-PGF)"/>
            <person name="Walter F."/>
            <person name="Albersmeier A."/>
            <person name="Kalinowski J."/>
            <person name="Ruckert C."/>
        </authorList>
    </citation>
    <scope>NUCLEOTIDE SEQUENCE</scope>
    <source>
        <strain evidence="2">JCM 3091</strain>
    </source>
</reference>
<keyword evidence="1" id="KW-0732">Signal</keyword>
<sequence length="225" mass="22962">MSRPTRRCAGSAVLAAAVVLAGQTPVAAVRESGSAADSFAPVTGLRVTAHSGAGCPAGSVTSTTGPDDSLRVAFSAMKLRAAGRTVLSCRLTLDAERPAGWTWAVRQLRYEGEAALVDPVRLQVRAAVGVTSELSTTATATLGSLNGTFALDTAFPPESLTYLPCGMKAFVHTQMDLVLAGVADAPSTVGVQAVAFSPAQFAYRECPPAVASRQRGPDQGGGRSG</sequence>
<gene>
    <name evidence="2" type="ORF">GCM10010124_11410</name>
</gene>
<feature type="chain" id="PRO_5039466764" description="Secreted protein" evidence="1">
    <location>
        <begin position="28"/>
        <end position="225"/>
    </location>
</feature>
<protein>
    <recommendedName>
        <fullName evidence="4">Secreted protein</fullName>
    </recommendedName>
</protein>